<evidence type="ECO:0000313" key="2">
    <source>
        <dbReference type="Proteomes" id="UP000286045"/>
    </source>
</evidence>
<proteinExistence type="predicted"/>
<dbReference type="InterPro" id="IPR015813">
    <property type="entry name" value="Pyrv/PenolPyrv_kinase-like_dom"/>
</dbReference>
<dbReference type="SUPFAM" id="SSF51621">
    <property type="entry name" value="Phosphoenolpyruvate/pyruvate domain"/>
    <property type="match status" value="1"/>
</dbReference>
<comment type="caution">
    <text evidence="1">The sequence shown here is derived from an EMBL/GenBank/DDBJ whole genome shotgun (WGS) entry which is preliminary data.</text>
</comment>
<evidence type="ECO:0008006" key="3">
    <source>
        <dbReference type="Google" id="ProtNLM"/>
    </source>
</evidence>
<reference evidence="1 2" key="1">
    <citation type="submission" date="2018-12" db="EMBL/GenBank/DDBJ databases">
        <title>Draft genome sequence of Xylaria grammica IHI A82.</title>
        <authorList>
            <person name="Buettner E."/>
            <person name="Kellner H."/>
        </authorList>
    </citation>
    <scope>NUCLEOTIDE SEQUENCE [LARGE SCALE GENOMIC DNA]</scope>
    <source>
        <strain evidence="1 2">IHI A82</strain>
    </source>
</reference>
<dbReference type="GO" id="GO:0003824">
    <property type="term" value="F:catalytic activity"/>
    <property type="evidence" value="ECO:0007669"/>
    <property type="project" value="InterPro"/>
</dbReference>
<gene>
    <name evidence="1" type="ORF">EKO27_g1857</name>
</gene>
<sequence length="177" mass="18662">MQLAACLWTAGAGAVGANVEDLRGDGEALWSLEEQVWRLKRVLEVAAENGCTGFVINARCDVFNLAWSKGAKSGADGDEALLREVVRRGKAYLEAGATTVFVWGGAGRGVRDHEIRTLVGEFGGRLAVKLGEGENALSVRELADIGVARISVGPSLYLAGNKAVREVAGRIVQGGRL</sequence>
<organism evidence="1 2">
    <name type="scientific">Xylaria grammica</name>
    <dbReference type="NCBI Taxonomy" id="363999"/>
    <lineage>
        <taxon>Eukaryota</taxon>
        <taxon>Fungi</taxon>
        <taxon>Dikarya</taxon>
        <taxon>Ascomycota</taxon>
        <taxon>Pezizomycotina</taxon>
        <taxon>Sordariomycetes</taxon>
        <taxon>Xylariomycetidae</taxon>
        <taxon>Xylariales</taxon>
        <taxon>Xylariaceae</taxon>
        <taxon>Xylaria</taxon>
    </lineage>
</organism>
<keyword evidence="2" id="KW-1185">Reference proteome</keyword>
<dbReference type="InterPro" id="IPR040442">
    <property type="entry name" value="Pyrv_kinase-like_dom_sf"/>
</dbReference>
<dbReference type="Pfam" id="PF13714">
    <property type="entry name" value="PEP_mutase"/>
    <property type="match status" value="1"/>
</dbReference>
<name>A0A439DFT6_9PEZI</name>
<accession>A0A439DFT6</accession>
<protein>
    <recommendedName>
        <fullName evidence="3">HpcH/HpaI aldolase/citrate lyase domain-containing protein</fullName>
    </recommendedName>
</protein>
<dbReference type="EMBL" id="RYZI01000031">
    <property type="protein sequence ID" value="RWA13248.1"/>
    <property type="molecule type" value="Genomic_DNA"/>
</dbReference>
<dbReference type="Gene3D" id="3.20.20.60">
    <property type="entry name" value="Phosphoenolpyruvate-binding domains"/>
    <property type="match status" value="1"/>
</dbReference>
<dbReference type="Proteomes" id="UP000286045">
    <property type="component" value="Unassembled WGS sequence"/>
</dbReference>
<dbReference type="PANTHER" id="PTHR42905">
    <property type="entry name" value="PHOSPHOENOLPYRUVATE CARBOXYLASE"/>
    <property type="match status" value="1"/>
</dbReference>
<dbReference type="AlphaFoldDB" id="A0A439DFT6"/>
<dbReference type="PANTHER" id="PTHR42905:SF16">
    <property type="entry name" value="CARBOXYPHOSPHONOENOLPYRUVATE PHOSPHONOMUTASE-LIKE PROTEIN (AFU_ORTHOLOGUE AFUA_5G07230)"/>
    <property type="match status" value="1"/>
</dbReference>
<evidence type="ECO:0000313" key="1">
    <source>
        <dbReference type="EMBL" id="RWA13248.1"/>
    </source>
</evidence>